<proteinExistence type="predicted"/>
<evidence type="ECO:0000313" key="1">
    <source>
        <dbReference type="EMBL" id="KAF4030630.1"/>
    </source>
</evidence>
<protein>
    <submittedName>
        <fullName evidence="1">Uncharacterized protein</fullName>
    </submittedName>
</protein>
<name>A0A833SS77_PHYIN</name>
<accession>A0A833SS77</accession>
<keyword evidence="2" id="KW-1185">Reference proteome</keyword>
<evidence type="ECO:0000313" key="2">
    <source>
        <dbReference type="Proteomes" id="UP000602510"/>
    </source>
</evidence>
<gene>
    <name evidence="1" type="ORF">GN244_ATG17567</name>
</gene>
<dbReference type="Proteomes" id="UP000602510">
    <property type="component" value="Unassembled WGS sequence"/>
</dbReference>
<reference evidence="1" key="1">
    <citation type="submission" date="2020-04" db="EMBL/GenBank/DDBJ databases">
        <title>Hybrid Assembly of Korean Phytophthora infestans isolates.</title>
        <authorList>
            <person name="Prokchorchik M."/>
            <person name="Lee Y."/>
            <person name="Seo J."/>
            <person name="Cho J.-H."/>
            <person name="Park Y.-E."/>
            <person name="Jang D.-C."/>
            <person name="Im J.-S."/>
            <person name="Choi J.-G."/>
            <person name="Park H.-J."/>
            <person name="Lee G.-B."/>
            <person name="Lee Y.-G."/>
            <person name="Hong S.-Y."/>
            <person name="Cho K."/>
            <person name="Sohn K.H."/>
        </authorList>
    </citation>
    <scope>NUCLEOTIDE SEQUENCE</scope>
    <source>
        <strain evidence="1">KR_1_A1</strain>
    </source>
</reference>
<dbReference type="AlphaFoldDB" id="A0A833SS77"/>
<organism evidence="1 2">
    <name type="scientific">Phytophthora infestans</name>
    <name type="common">Potato late blight agent</name>
    <name type="synonym">Botrytis infestans</name>
    <dbReference type="NCBI Taxonomy" id="4787"/>
    <lineage>
        <taxon>Eukaryota</taxon>
        <taxon>Sar</taxon>
        <taxon>Stramenopiles</taxon>
        <taxon>Oomycota</taxon>
        <taxon>Peronosporomycetes</taxon>
        <taxon>Peronosporales</taxon>
        <taxon>Peronosporaceae</taxon>
        <taxon>Phytophthora</taxon>
    </lineage>
</organism>
<comment type="caution">
    <text evidence="1">The sequence shown here is derived from an EMBL/GenBank/DDBJ whole genome shotgun (WGS) entry which is preliminary data.</text>
</comment>
<sequence length="148" mass="17298">MRAKSRHLLFKTVEIDEDEETAAFIAKLIGRGNCSRYYGQPECKKGYHGYFGGKATRVTLEWMCSAAHDVDLLLKDVMNIQLIKSIVDKFVKKRRALLKHFRKTQVTFSQRYNTSYRRSLTTPVVTRWKIVKAVFADIGFMKRFPRKT</sequence>
<dbReference type="EMBL" id="WSZM01000656">
    <property type="protein sequence ID" value="KAF4030630.1"/>
    <property type="molecule type" value="Genomic_DNA"/>
</dbReference>